<sequence>MDYLIVINDSDPVSASAGYYPAESFEVVSDVTPPNWKKRVSGASVQVMPSPWFESNFFERLYDGDRDAVSIFECERDVILRSDP</sequence>
<dbReference type="EMBL" id="JADIKD010000011">
    <property type="protein sequence ID" value="MFK2918608.1"/>
    <property type="molecule type" value="Genomic_DNA"/>
</dbReference>
<proteinExistence type="predicted"/>
<organism evidence="1 2">
    <name type="scientific">Dyella koreensis</name>
    <dbReference type="NCBI Taxonomy" id="311235"/>
    <lineage>
        <taxon>Bacteria</taxon>
        <taxon>Pseudomonadati</taxon>
        <taxon>Pseudomonadota</taxon>
        <taxon>Gammaproteobacteria</taxon>
        <taxon>Lysobacterales</taxon>
        <taxon>Rhodanobacteraceae</taxon>
        <taxon>Dyella</taxon>
    </lineage>
</organism>
<evidence type="ECO:0000313" key="1">
    <source>
        <dbReference type="EMBL" id="MFK2918608.1"/>
    </source>
</evidence>
<keyword evidence="2" id="KW-1185">Reference proteome</keyword>
<dbReference type="Proteomes" id="UP001620408">
    <property type="component" value="Unassembled WGS sequence"/>
</dbReference>
<evidence type="ECO:0000313" key="2">
    <source>
        <dbReference type="Proteomes" id="UP001620408"/>
    </source>
</evidence>
<dbReference type="RefSeq" id="WP_379985582.1">
    <property type="nucleotide sequence ID" value="NZ_JADIKD010000011.1"/>
</dbReference>
<accession>A0ABW8K9M1</accession>
<comment type="caution">
    <text evidence="1">The sequence shown here is derived from an EMBL/GenBank/DDBJ whole genome shotgun (WGS) entry which is preliminary data.</text>
</comment>
<name>A0ABW8K9M1_9GAMM</name>
<reference evidence="1 2" key="1">
    <citation type="submission" date="2020-10" db="EMBL/GenBank/DDBJ databases">
        <title>Phylogeny of dyella-like bacteria.</title>
        <authorList>
            <person name="Fu J."/>
        </authorList>
    </citation>
    <scope>NUCLEOTIDE SEQUENCE [LARGE SCALE GENOMIC DNA]</scope>
    <source>
        <strain evidence="1 2">BB4</strain>
    </source>
</reference>
<gene>
    <name evidence="1" type="ORF">ISS97_15140</name>
</gene>
<protein>
    <submittedName>
        <fullName evidence="1">Uncharacterized protein</fullName>
    </submittedName>
</protein>